<sequence>MISIYKGTNILYDNETILSLEVYENSNVYKLDDLIQLLCNEVGRTSLITRDLQNSNMDSVVITELPPCSIHNSIDSSRAHTIELSENVNVDKIGKLPFIFVVTFISSFILPKVNQNFIQLYKYNLS</sequence>
<organism evidence="1 4">
    <name type="scientific">Plasmodium ovale curtisi</name>
    <dbReference type="NCBI Taxonomy" id="864141"/>
    <lineage>
        <taxon>Eukaryota</taxon>
        <taxon>Sar</taxon>
        <taxon>Alveolata</taxon>
        <taxon>Apicomplexa</taxon>
        <taxon>Aconoidasida</taxon>
        <taxon>Haemosporida</taxon>
        <taxon>Plasmodiidae</taxon>
        <taxon>Plasmodium</taxon>
        <taxon>Plasmodium (Plasmodium)</taxon>
    </lineage>
</organism>
<accession>A0A1A8WRP0</accession>
<gene>
    <name evidence="2" type="ORF">POVCU1_056730</name>
    <name evidence="1" type="ORF">POVCU2_0092280</name>
</gene>
<evidence type="ECO:0000313" key="2">
    <source>
        <dbReference type="EMBL" id="SBT00000.1"/>
    </source>
</evidence>
<proteinExistence type="predicted"/>
<evidence type="ECO:0000313" key="1">
    <source>
        <dbReference type="EMBL" id="SBS94981.1"/>
    </source>
</evidence>
<dbReference type="Proteomes" id="UP000078560">
    <property type="component" value="Unassembled WGS sequence"/>
</dbReference>
<reference evidence="3 4" key="2">
    <citation type="submission" date="2016-05" db="EMBL/GenBank/DDBJ databases">
        <authorList>
            <person name="Naeem Raeece"/>
        </authorList>
    </citation>
    <scope>NUCLEOTIDE SEQUENCE [LARGE SCALE GENOMIC DNA]</scope>
</reference>
<evidence type="ECO:0000313" key="3">
    <source>
        <dbReference type="Proteomes" id="UP000078546"/>
    </source>
</evidence>
<dbReference type="EMBL" id="FLQV01001642">
    <property type="protein sequence ID" value="SBT00000.1"/>
    <property type="molecule type" value="Genomic_DNA"/>
</dbReference>
<evidence type="ECO:0000313" key="4">
    <source>
        <dbReference type="Proteomes" id="UP000078560"/>
    </source>
</evidence>
<dbReference type="EMBL" id="FLQU01001922">
    <property type="protein sequence ID" value="SBS94981.1"/>
    <property type="molecule type" value="Genomic_DNA"/>
</dbReference>
<dbReference type="AlphaFoldDB" id="A0A1A8WRP0"/>
<name>A0A1A8WRP0_PLAOA</name>
<reference evidence="1" key="1">
    <citation type="submission" date="2016-05" db="EMBL/GenBank/DDBJ databases">
        <authorList>
            <person name="Lavstsen T."/>
            <person name="Jespersen J.S."/>
        </authorList>
    </citation>
    <scope>NUCLEOTIDE SEQUENCE [LARGE SCALE GENOMIC DNA]</scope>
</reference>
<protein>
    <submittedName>
        <fullName evidence="1">Uncharacterized protein</fullName>
    </submittedName>
</protein>
<dbReference type="Proteomes" id="UP000078546">
    <property type="component" value="Unassembled WGS sequence"/>
</dbReference>